<dbReference type="EnsemblPlants" id="Solyc08g074840.1.1">
    <property type="protein sequence ID" value="Solyc08g074840.1.1"/>
    <property type="gene ID" value="Solyc08g074840.1"/>
</dbReference>
<dbReference type="PANTHER" id="PTHR10352">
    <property type="entry name" value="EUKARYOTIC TRANSLATION INITIATION FACTOR 3 SUBUNIT G"/>
    <property type="match status" value="1"/>
</dbReference>
<dbReference type="InterPro" id="IPR012677">
    <property type="entry name" value="Nucleotide-bd_a/b_plait_sf"/>
</dbReference>
<feature type="region of interest" description="Disordered" evidence="3">
    <location>
        <begin position="1"/>
        <end position="40"/>
    </location>
</feature>
<dbReference type="InterPro" id="IPR034240">
    <property type="entry name" value="eIF3G_RRM"/>
</dbReference>
<feature type="domain" description="RRM" evidence="4">
    <location>
        <begin position="161"/>
        <end position="239"/>
    </location>
</feature>
<feature type="compositionally biased region" description="Polar residues" evidence="3">
    <location>
        <begin position="23"/>
        <end position="32"/>
    </location>
</feature>
<evidence type="ECO:0000313" key="6">
    <source>
        <dbReference type="Proteomes" id="UP000004994"/>
    </source>
</evidence>
<proteinExistence type="predicted"/>
<dbReference type="HOGENOM" id="CLU_1139679_0_0_1"/>
<dbReference type="SUPFAM" id="SSF54928">
    <property type="entry name" value="RNA-binding domain, RBD"/>
    <property type="match status" value="1"/>
</dbReference>
<dbReference type="PaxDb" id="4081-Solyc08g074840.1.1"/>
<name>K4CMK2_SOLLC</name>
<evidence type="ECO:0000256" key="2">
    <source>
        <dbReference type="PROSITE-ProRule" id="PRU00176"/>
    </source>
</evidence>
<organism evidence="5">
    <name type="scientific">Solanum lycopersicum</name>
    <name type="common">Tomato</name>
    <name type="synonym">Lycopersicon esculentum</name>
    <dbReference type="NCBI Taxonomy" id="4081"/>
    <lineage>
        <taxon>Eukaryota</taxon>
        <taxon>Viridiplantae</taxon>
        <taxon>Streptophyta</taxon>
        <taxon>Embryophyta</taxon>
        <taxon>Tracheophyta</taxon>
        <taxon>Spermatophyta</taxon>
        <taxon>Magnoliopsida</taxon>
        <taxon>eudicotyledons</taxon>
        <taxon>Gunneridae</taxon>
        <taxon>Pentapetalae</taxon>
        <taxon>asterids</taxon>
        <taxon>lamiids</taxon>
        <taxon>Solanales</taxon>
        <taxon>Solanaceae</taxon>
        <taxon>Solanoideae</taxon>
        <taxon>Solaneae</taxon>
        <taxon>Solanum</taxon>
        <taxon>Solanum subgen. Lycopersicon</taxon>
    </lineage>
</organism>
<evidence type="ECO:0000256" key="1">
    <source>
        <dbReference type="ARBA" id="ARBA00022884"/>
    </source>
</evidence>
<protein>
    <recommendedName>
        <fullName evidence="4">RRM domain-containing protein</fullName>
    </recommendedName>
</protein>
<dbReference type="InterPro" id="IPR000504">
    <property type="entry name" value="RRM_dom"/>
</dbReference>
<dbReference type="Proteomes" id="UP000004994">
    <property type="component" value="Chromosome 8"/>
</dbReference>
<dbReference type="GO" id="GO:0003723">
    <property type="term" value="F:RNA binding"/>
    <property type="evidence" value="ECO:0007669"/>
    <property type="project" value="UniProtKB-UniRule"/>
</dbReference>
<feature type="region of interest" description="Disordered" evidence="3">
    <location>
        <begin position="137"/>
        <end position="161"/>
    </location>
</feature>
<dbReference type="SMART" id="SM00360">
    <property type="entry name" value="RRM"/>
    <property type="match status" value="1"/>
</dbReference>
<dbReference type="eggNOG" id="KOG0122">
    <property type="taxonomic scope" value="Eukaryota"/>
</dbReference>
<reference evidence="5" key="1">
    <citation type="journal article" date="2012" name="Nature">
        <title>The tomato genome sequence provides insights into fleshy fruit evolution.</title>
        <authorList>
            <consortium name="Tomato Genome Consortium"/>
        </authorList>
    </citation>
    <scope>NUCLEOTIDE SEQUENCE [LARGE SCALE GENOMIC DNA]</scope>
    <source>
        <strain evidence="5">cv. Heinz 1706</strain>
    </source>
</reference>
<dbReference type="Gramene" id="Solyc08g074840.1.1">
    <property type="protein sequence ID" value="Solyc08g074840.1.1"/>
    <property type="gene ID" value="Solyc08g074840.1"/>
</dbReference>
<keyword evidence="6" id="KW-1185">Reference proteome</keyword>
<evidence type="ECO:0000256" key="3">
    <source>
        <dbReference type="SAM" id="MobiDB-lite"/>
    </source>
</evidence>
<accession>K4CMK2</accession>
<dbReference type="AlphaFoldDB" id="K4CMK2"/>
<evidence type="ECO:0000313" key="5">
    <source>
        <dbReference type="EnsemblPlants" id="Solyc08g074840.1.1"/>
    </source>
</evidence>
<dbReference type="InParanoid" id="K4CMK2"/>
<keyword evidence="1 2" id="KW-0694">RNA-binding</keyword>
<dbReference type="SMR" id="K4CMK2"/>
<dbReference type="PROSITE" id="PS50102">
    <property type="entry name" value="RRM"/>
    <property type="match status" value="1"/>
</dbReference>
<dbReference type="CDD" id="cd12408">
    <property type="entry name" value="RRM_eIF3G_like"/>
    <property type="match status" value="1"/>
</dbReference>
<reference evidence="5" key="2">
    <citation type="submission" date="2015-06" db="UniProtKB">
        <authorList>
            <consortium name="EnsemblPlants"/>
        </authorList>
    </citation>
    <scope>IDENTIFICATION</scope>
    <source>
        <strain evidence="5">cv. Heinz 1706</strain>
    </source>
</reference>
<dbReference type="Gene3D" id="3.30.70.330">
    <property type="match status" value="1"/>
</dbReference>
<sequence length="244" mass="26868">MENSDKPLENDSSGVPVSPPDNGINNDSNVESAGQKDKVMLEDVETEIDLSIDDVFPPPNVEYLNVSPESSNHKASMESGNGYKGLDDSIDLNFPSLEYQRSGNCGMNNLVSSSSNVVNNSMECGVAAEQQIRLKDLKKRSGASTSGRGEGTEMRRRNDENSVRVTNISENTREADLLELFCPLGHVSGVYVGIDQNTGTSRGFGFVNFVNREDAERGYKQAQWLFYQNLILRVEWAAPSVFFP</sequence>
<dbReference type="InterPro" id="IPR035979">
    <property type="entry name" value="RBD_domain_sf"/>
</dbReference>
<dbReference type="Pfam" id="PF00076">
    <property type="entry name" value="RRM_1"/>
    <property type="match status" value="1"/>
</dbReference>
<dbReference type="STRING" id="4081.K4CMK2"/>
<evidence type="ECO:0000259" key="4">
    <source>
        <dbReference type="PROSITE" id="PS50102"/>
    </source>
</evidence>
<feature type="compositionally biased region" description="Basic and acidic residues" evidence="3">
    <location>
        <begin position="150"/>
        <end position="161"/>
    </location>
</feature>